<feature type="region of interest" description="Disordered" evidence="2">
    <location>
        <begin position="1"/>
        <end position="46"/>
    </location>
</feature>
<sequence length="327" mass="37043">MVFASQKTSAVVPLVGSQPHPHSMARESDDTAAAKAKAPVTTASKTKARKLSTERSRLCRQRQKQYADNLERSVKSLREEVQDLIAIRTLRMEQILNTPAAPTGSFARLIREYCNVFEHGMALDGALLPQSRKRTISATAQLTAKEQRAFMTYVMDPDVEVFDWMGRSTTGPTVLLNGWKAWSEWHSSLMFDLKSFEVLTTDETVAVKTRGFLCVRVSEETIKNLFPHVADDENMRSQLMGREIRYPFGDTFYFNSEGRVGKYICDIDFIGALTDVFNDIRRVMELVEPPNAVSLNDRAIDTGEHPNPCLSRQPERDQRLQVDYLLS</sequence>
<dbReference type="CDD" id="cd14686">
    <property type="entry name" value="bZIP"/>
    <property type="match status" value="1"/>
</dbReference>
<reference evidence="3" key="1">
    <citation type="submission" date="2019-03" db="EMBL/GenBank/DDBJ databases">
        <title>Long read genome sequence of the mycoparasitic Pythium oligandrum ATCC 38472 isolated from sugarbeet rhizosphere.</title>
        <authorList>
            <person name="Gaulin E."/>
        </authorList>
    </citation>
    <scope>NUCLEOTIDE SEQUENCE</scope>
    <source>
        <strain evidence="3">ATCC 38472_TT</strain>
    </source>
</reference>
<organism evidence="3 4">
    <name type="scientific">Pythium oligandrum</name>
    <name type="common">Mycoparasitic fungus</name>
    <dbReference type="NCBI Taxonomy" id="41045"/>
    <lineage>
        <taxon>Eukaryota</taxon>
        <taxon>Sar</taxon>
        <taxon>Stramenopiles</taxon>
        <taxon>Oomycota</taxon>
        <taxon>Peronosporomycetes</taxon>
        <taxon>Pythiales</taxon>
        <taxon>Pythiaceae</taxon>
        <taxon>Pythium</taxon>
    </lineage>
</organism>
<keyword evidence="4" id="KW-1185">Reference proteome</keyword>
<feature type="compositionally biased region" description="Low complexity" evidence="2">
    <location>
        <begin position="31"/>
        <end position="45"/>
    </location>
</feature>
<evidence type="ECO:0000256" key="1">
    <source>
        <dbReference type="SAM" id="Coils"/>
    </source>
</evidence>
<evidence type="ECO:0000256" key="2">
    <source>
        <dbReference type="SAM" id="MobiDB-lite"/>
    </source>
</evidence>
<evidence type="ECO:0000313" key="3">
    <source>
        <dbReference type="EMBL" id="TMW64172.1"/>
    </source>
</evidence>
<dbReference type="AlphaFoldDB" id="A0A8K1FLU0"/>
<dbReference type="OrthoDB" id="160297at2759"/>
<gene>
    <name evidence="3" type="ORF">Poli38472_014289</name>
</gene>
<feature type="coiled-coil region" evidence="1">
    <location>
        <begin position="60"/>
        <end position="87"/>
    </location>
</feature>
<keyword evidence="1" id="KW-0175">Coiled coil</keyword>
<protein>
    <submittedName>
        <fullName evidence="3">Uncharacterized protein</fullName>
    </submittedName>
</protein>
<comment type="caution">
    <text evidence="3">The sequence shown here is derived from an EMBL/GenBank/DDBJ whole genome shotgun (WGS) entry which is preliminary data.</text>
</comment>
<accession>A0A8K1FLU0</accession>
<name>A0A8K1FLU0_PYTOL</name>
<dbReference type="Proteomes" id="UP000794436">
    <property type="component" value="Unassembled WGS sequence"/>
</dbReference>
<dbReference type="EMBL" id="SPLM01000041">
    <property type="protein sequence ID" value="TMW64172.1"/>
    <property type="molecule type" value="Genomic_DNA"/>
</dbReference>
<proteinExistence type="predicted"/>
<evidence type="ECO:0000313" key="4">
    <source>
        <dbReference type="Proteomes" id="UP000794436"/>
    </source>
</evidence>